<dbReference type="Proteomes" id="UP000743370">
    <property type="component" value="Unassembled WGS sequence"/>
</dbReference>
<evidence type="ECO:0000313" key="3">
    <source>
        <dbReference type="Proteomes" id="UP000743370"/>
    </source>
</evidence>
<accession>A0A8T0KWS3</accession>
<dbReference type="PANTHER" id="PTHR46525:SF2">
    <property type="entry name" value="EMB|CAB72159.1"/>
    <property type="match status" value="1"/>
</dbReference>
<evidence type="ECO:0000256" key="1">
    <source>
        <dbReference type="ARBA" id="ARBA00034773"/>
    </source>
</evidence>
<comment type="caution">
    <text evidence="2">The sequence shown here is derived from an EMBL/GenBank/DDBJ whole genome shotgun (WGS) entry which is preliminary data.</text>
</comment>
<proteinExistence type="inferred from homology"/>
<dbReference type="EMBL" id="JABFOF010000002">
    <property type="protein sequence ID" value="KAG2404124.1"/>
    <property type="molecule type" value="Genomic_DNA"/>
</dbReference>
<dbReference type="PANTHER" id="PTHR46525">
    <property type="entry name" value="EMB|CAB72159.1"/>
    <property type="match status" value="1"/>
</dbReference>
<name>A0A8T0KWS3_PHAAN</name>
<organism evidence="2 3">
    <name type="scientific">Phaseolus angularis</name>
    <name type="common">Azuki bean</name>
    <name type="synonym">Vigna angularis</name>
    <dbReference type="NCBI Taxonomy" id="3914"/>
    <lineage>
        <taxon>Eukaryota</taxon>
        <taxon>Viridiplantae</taxon>
        <taxon>Streptophyta</taxon>
        <taxon>Embryophyta</taxon>
        <taxon>Tracheophyta</taxon>
        <taxon>Spermatophyta</taxon>
        <taxon>Magnoliopsida</taxon>
        <taxon>eudicotyledons</taxon>
        <taxon>Gunneridae</taxon>
        <taxon>Pentapetalae</taxon>
        <taxon>rosids</taxon>
        <taxon>fabids</taxon>
        <taxon>Fabales</taxon>
        <taxon>Fabaceae</taxon>
        <taxon>Papilionoideae</taxon>
        <taxon>50 kb inversion clade</taxon>
        <taxon>NPAAA clade</taxon>
        <taxon>indigoferoid/millettioid clade</taxon>
        <taxon>Phaseoleae</taxon>
        <taxon>Vigna</taxon>
    </lineage>
</organism>
<dbReference type="AlphaFoldDB" id="A0A8T0KWS3"/>
<evidence type="ECO:0000313" key="2">
    <source>
        <dbReference type="EMBL" id="KAG2404124.1"/>
    </source>
</evidence>
<dbReference type="GO" id="GO:0010150">
    <property type="term" value="P:leaf senescence"/>
    <property type="evidence" value="ECO:0007669"/>
    <property type="project" value="UniProtKB-ARBA"/>
</dbReference>
<comment type="similarity">
    <text evidence="1">Belongs to the senescence regulator S40 family.</text>
</comment>
<protein>
    <submittedName>
        <fullName evidence="2">Uncharacterized protein</fullName>
    </submittedName>
</protein>
<reference evidence="2 3" key="1">
    <citation type="submission" date="2020-05" db="EMBL/GenBank/DDBJ databases">
        <title>Vigna angularis (adzuki bean) Var. LongXiaoDou No. 4 denovo assembly.</title>
        <authorList>
            <person name="Xiang H."/>
        </authorList>
    </citation>
    <scope>NUCLEOTIDE SEQUENCE [LARGE SCALE GENOMIC DNA]</scope>
    <source>
        <tissue evidence="2">Leaf</tissue>
    </source>
</reference>
<sequence length="153" mass="17705">MRGCMDDAGMHLIHFEFDESDLYNSANTNSLELCKSVRSSRFHSNFSATVGHVGASGSLLVNVSDWSKILGNEYEQNRRRVQNNIEVVKRNSVYHWDLNCHLLLLELEWKYSRTTTIARKQTIICVDKPHRCFKGRNLSRVRNAIWAKTGFQD</sequence>
<dbReference type="Pfam" id="PF04520">
    <property type="entry name" value="Senescence_reg"/>
    <property type="match status" value="1"/>
</dbReference>
<dbReference type="InterPro" id="IPR007608">
    <property type="entry name" value="Senescence_reg_S40"/>
</dbReference>
<gene>
    <name evidence="2" type="ORF">HKW66_Vig0110460</name>
</gene>